<gene>
    <name evidence="2" type="ORF">TPA0910_72390</name>
</gene>
<evidence type="ECO:0008006" key="4">
    <source>
        <dbReference type="Google" id="ProtNLM"/>
    </source>
</evidence>
<dbReference type="Proteomes" id="UP001054854">
    <property type="component" value="Unassembled WGS sequence"/>
</dbReference>
<dbReference type="InterPro" id="IPR007995">
    <property type="entry name" value="DUF742"/>
</dbReference>
<evidence type="ECO:0000256" key="1">
    <source>
        <dbReference type="SAM" id="MobiDB-lite"/>
    </source>
</evidence>
<proteinExistence type="predicted"/>
<reference evidence="2" key="1">
    <citation type="submission" date="2024-05" db="EMBL/GenBank/DDBJ databases">
        <title>Whole genome shotgun sequence of Streptomyces hygroscopicus NBRC 113678.</title>
        <authorList>
            <person name="Komaki H."/>
            <person name="Tamura T."/>
        </authorList>
    </citation>
    <scope>NUCLEOTIDE SEQUENCE</scope>
    <source>
        <strain evidence="2">N11-34</strain>
    </source>
</reference>
<sequence>MSTGEGPSGQGSRREQGAEDEQTFADVLNAFSFGKGRRGRKASRSGGTPEPQPRQEAGDARPRNAAEPYPRTSPEREPSGGWESEHDESQGPASLVRAYSWTGGRTRSDHHFEVETLVTTTELGHRSTDVLQADHYPVIALCQEPRSVAEVAAMLSVPLGVAKVLLGDMAERGLIVVHETASTEGNLPDRDLMERVLVGLRRI</sequence>
<evidence type="ECO:0000313" key="3">
    <source>
        <dbReference type="Proteomes" id="UP001054854"/>
    </source>
</evidence>
<evidence type="ECO:0000313" key="2">
    <source>
        <dbReference type="EMBL" id="GHJ32806.1"/>
    </source>
</evidence>
<name>A0ABQ3UBM8_STRHY</name>
<dbReference type="PANTHER" id="PTHR36221:SF1">
    <property type="entry name" value="DUF742 DOMAIN-CONTAINING PROTEIN"/>
    <property type="match status" value="1"/>
</dbReference>
<dbReference type="PANTHER" id="PTHR36221">
    <property type="entry name" value="DUF742 DOMAIN-CONTAINING PROTEIN"/>
    <property type="match status" value="1"/>
</dbReference>
<dbReference type="Pfam" id="PF05331">
    <property type="entry name" value="DUF742"/>
    <property type="match status" value="1"/>
</dbReference>
<comment type="caution">
    <text evidence="2">The sequence shown here is derived from an EMBL/GenBank/DDBJ whole genome shotgun (WGS) entry which is preliminary data.</text>
</comment>
<dbReference type="EMBL" id="BNEK01000005">
    <property type="protein sequence ID" value="GHJ32806.1"/>
    <property type="molecule type" value="Genomic_DNA"/>
</dbReference>
<dbReference type="RefSeq" id="WP_060948867.1">
    <property type="nucleotide sequence ID" value="NZ_BNEK01000005.1"/>
</dbReference>
<accession>A0ABQ3UBM8</accession>
<feature type="compositionally biased region" description="Basic and acidic residues" evidence="1">
    <location>
        <begin position="73"/>
        <end position="89"/>
    </location>
</feature>
<protein>
    <recommendedName>
        <fullName evidence="4">DUF742 domain-containing protein</fullName>
    </recommendedName>
</protein>
<keyword evidence="3" id="KW-1185">Reference proteome</keyword>
<feature type="region of interest" description="Disordered" evidence="1">
    <location>
        <begin position="1"/>
        <end position="93"/>
    </location>
</feature>
<organism evidence="2 3">
    <name type="scientific">Streptomyces hygroscopicus</name>
    <dbReference type="NCBI Taxonomy" id="1912"/>
    <lineage>
        <taxon>Bacteria</taxon>
        <taxon>Bacillati</taxon>
        <taxon>Actinomycetota</taxon>
        <taxon>Actinomycetes</taxon>
        <taxon>Kitasatosporales</taxon>
        <taxon>Streptomycetaceae</taxon>
        <taxon>Streptomyces</taxon>
        <taxon>Streptomyces violaceusniger group</taxon>
    </lineage>
</organism>